<evidence type="ECO:0000256" key="2">
    <source>
        <dbReference type="ARBA" id="ARBA00022737"/>
    </source>
</evidence>
<organism evidence="4 5">
    <name type="scientific">Candidatus Contendobacter odensis Run_B_J11</name>
    <dbReference type="NCBI Taxonomy" id="1400861"/>
    <lineage>
        <taxon>Bacteria</taxon>
        <taxon>Pseudomonadati</taxon>
        <taxon>Pseudomonadota</taxon>
        <taxon>Gammaproteobacteria</taxon>
        <taxon>Candidatus Competibacteraceae</taxon>
        <taxon>Candidatus Contendibacter</taxon>
    </lineage>
</organism>
<dbReference type="Proteomes" id="UP000019184">
    <property type="component" value="Unassembled WGS sequence"/>
</dbReference>
<gene>
    <name evidence="4" type="ORF">BN874_550005</name>
</gene>
<feature type="repeat" description="WD" evidence="3">
    <location>
        <begin position="188"/>
        <end position="219"/>
    </location>
</feature>
<evidence type="ECO:0000313" key="4">
    <source>
        <dbReference type="EMBL" id="CDH46658.1"/>
    </source>
</evidence>
<dbReference type="PANTHER" id="PTHR19848">
    <property type="entry name" value="WD40 REPEAT PROTEIN"/>
    <property type="match status" value="1"/>
</dbReference>
<comment type="caution">
    <text evidence="4">The sequence shown here is derived from an EMBL/GenBank/DDBJ whole genome shotgun (WGS) entry which is preliminary data.</text>
</comment>
<feature type="repeat" description="WD" evidence="3">
    <location>
        <begin position="63"/>
        <end position="95"/>
    </location>
</feature>
<sequence length="352" mass="38495">MSLTTAMPKKTKEAQVHIPWRVDIADAVQDLAWSPDGCWLAVAEVSGPLILVNGESGAVLQRWPGHGGGTLKLAWSRDSRWLASSGQDGQARLWNPDSAVEHRALAGGNAWVGGVSFSPYADDRLITAAGKELRAWTLDGGLIQTIQPHASTITDLAWHPQQPVLASSAFGKVHLWDWQTPDAPSEQSLPHSSPLLNVRWSPNGRYLVCGCQDNSLRCWTWPNAESCQMSGYSAKLRTLAWDRHSRWLATGDREVVTAWDFSQGAPMGQMPRDLEAMTDRVLDLAFQPGGDGLAAGDQSGHLMIWKTTNPDFQLCWQGALRDGFQRLAWHPHRRGLAVGGSEGAVLLFEIAA</sequence>
<dbReference type="EMBL" id="CBTK010000271">
    <property type="protein sequence ID" value="CDH46658.1"/>
    <property type="molecule type" value="Genomic_DNA"/>
</dbReference>
<keyword evidence="1 3" id="KW-0853">WD repeat</keyword>
<dbReference type="InterPro" id="IPR015943">
    <property type="entry name" value="WD40/YVTN_repeat-like_dom_sf"/>
</dbReference>
<reference evidence="4 5" key="1">
    <citation type="journal article" date="2014" name="ISME J.">
        <title>Candidatus Competibacter-lineage genomes retrieved from metagenomes reveal functional metabolic diversity.</title>
        <authorList>
            <person name="McIlroy S.J."/>
            <person name="Albertsen M."/>
            <person name="Andresen E.K."/>
            <person name="Saunders A.M."/>
            <person name="Kristiansen R."/>
            <person name="Stokholm-Bjerregaard M."/>
            <person name="Nielsen K.L."/>
            <person name="Nielsen P.H."/>
        </authorList>
    </citation>
    <scope>NUCLEOTIDE SEQUENCE [LARGE SCALE GENOMIC DNA]</scope>
    <source>
        <strain evidence="4 5">Run_B_J11</strain>
    </source>
</reference>
<dbReference type="Pfam" id="PF00400">
    <property type="entry name" value="WD40"/>
    <property type="match status" value="4"/>
</dbReference>
<proteinExistence type="predicted"/>
<dbReference type="SMART" id="SM00320">
    <property type="entry name" value="WD40"/>
    <property type="match status" value="8"/>
</dbReference>
<feature type="repeat" description="WD" evidence="3">
    <location>
        <begin position="274"/>
        <end position="306"/>
    </location>
</feature>
<dbReference type="OrthoDB" id="511103at2"/>
<dbReference type="PANTHER" id="PTHR19848:SF8">
    <property type="entry name" value="F-BOX AND WD REPEAT DOMAIN CONTAINING 7"/>
    <property type="match status" value="1"/>
</dbReference>
<name>A0A7U7J5N1_9GAMM</name>
<protein>
    <submittedName>
        <fullName evidence="4">WD40 repeat, subgroup</fullName>
    </submittedName>
</protein>
<dbReference type="SUPFAM" id="SSF50978">
    <property type="entry name" value="WD40 repeat-like"/>
    <property type="match status" value="1"/>
</dbReference>
<dbReference type="AlphaFoldDB" id="A0A7U7J5N1"/>
<dbReference type="PROSITE" id="PS50082">
    <property type="entry name" value="WD_REPEATS_2"/>
    <property type="match status" value="3"/>
</dbReference>
<keyword evidence="2" id="KW-0677">Repeat</keyword>
<accession>A0A7U7J5N1</accession>
<dbReference type="PROSITE" id="PS50294">
    <property type="entry name" value="WD_REPEATS_REGION"/>
    <property type="match status" value="2"/>
</dbReference>
<dbReference type="InterPro" id="IPR001680">
    <property type="entry name" value="WD40_rpt"/>
</dbReference>
<dbReference type="Gene3D" id="2.130.10.10">
    <property type="entry name" value="YVTN repeat-like/Quinoprotein amine dehydrogenase"/>
    <property type="match status" value="2"/>
</dbReference>
<dbReference type="InterPro" id="IPR036322">
    <property type="entry name" value="WD40_repeat_dom_sf"/>
</dbReference>
<evidence type="ECO:0000256" key="1">
    <source>
        <dbReference type="ARBA" id="ARBA00022574"/>
    </source>
</evidence>
<evidence type="ECO:0000256" key="3">
    <source>
        <dbReference type="PROSITE-ProRule" id="PRU00221"/>
    </source>
</evidence>
<evidence type="ECO:0000313" key="5">
    <source>
        <dbReference type="Proteomes" id="UP000019184"/>
    </source>
</evidence>
<keyword evidence="5" id="KW-1185">Reference proteome</keyword>